<proteinExistence type="predicted"/>
<name>A0A157ZYZ4_9BURK</name>
<organism evidence="2 3">
    <name type="scientific">Caballeronia glebae</name>
    <dbReference type="NCBI Taxonomy" id="1777143"/>
    <lineage>
        <taxon>Bacteria</taxon>
        <taxon>Pseudomonadati</taxon>
        <taxon>Pseudomonadota</taxon>
        <taxon>Betaproteobacteria</taxon>
        <taxon>Burkholderiales</taxon>
        <taxon>Burkholderiaceae</taxon>
        <taxon>Caballeronia</taxon>
    </lineage>
</organism>
<dbReference type="RefSeq" id="WP_159462562.1">
    <property type="nucleotide sequence ID" value="NZ_FCOJ02000007.1"/>
</dbReference>
<evidence type="ECO:0000313" key="3">
    <source>
        <dbReference type="Proteomes" id="UP000054596"/>
    </source>
</evidence>
<dbReference type="STRING" id="1777143.AWB82_01360"/>
<sequence length="52" mass="5532">MALLQIIGTMVFLAVVAVSLMAVVDILRPRRATVASAERAPDYARARSSEGS</sequence>
<feature type="transmembrane region" description="Helical" evidence="1">
    <location>
        <begin position="6"/>
        <end position="27"/>
    </location>
</feature>
<reference evidence="2" key="1">
    <citation type="submission" date="2016-01" db="EMBL/GenBank/DDBJ databases">
        <authorList>
            <person name="Peeters C."/>
        </authorList>
    </citation>
    <scope>NUCLEOTIDE SEQUENCE [LARGE SCALE GENOMIC DNA]</scope>
    <source>
        <strain evidence="2">LMG 29325</strain>
    </source>
</reference>
<keyword evidence="1" id="KW-0812">Transmembrane</keyword>
<dbReference type="Proteomes" id="UP000054596">
    <property type="component" value="Unassembled WGS sequence"/>
</dbReference>
<keyword evidence="1" id="KW-1133">Transmembrane helix</keyword>
<dbReference type="AlphaFoldDB" id="A0A157ZYZ4"/>
<accession>A0A157ZYZ4</accession>
<evidence type="ECO:0000313" key="2">
    <source>
        <dbReference type="EMBL" id="SAK50097.1"/>
    </source>
</evidence>
<gene>
    <name evidence="2" type="ORF">AWB82_01360</name>
</gene>
<protein>
    <submittedName>
        <fullName evidence="2">Uncharacterized protein</fullName>
    </submittedName>
</protein>
<evidence type="ECO:0000256" key="1">
    <source>
        <dbReference type="SAM" id="Phobius"/>
    </source>
</evidence>
<comment type="caution">
    <text evidence="2">The sequence shown here is derived from an EMBL/GenBank/DDBJ whole genome shotgun (WGS) entry which is preliminary data.</text>
</comment>
<dbReference type="EMBL" id="FCOJ02000007">
    <property type="protein sequence ID" value="SAK50097.1"/>
    <property type="molecule type" value="Genomic_DNA"/>
</dbReference>
<keyword evidence="3" id="KW-1185">Reference proteome</keyword>
<keyword evidence="1" id="KW-0472">Membrane</keyword>